<comment type="caution">
    <text evidence="1">The sequence shown here is derived from an EMBL/GenBank/DDBJ whole genome shotgun (WGS) entry which is preliminary data.</text>
</comment>
<protein>
    <submittedName>
        <fullName evidence="1">Uncharacterized protein</fullName>
    </submittedName>
</protein>
<organism evidence="1 2">
    <name type="scientific">Aestuariibaculum suncheonense</name>
    <dbReference type="NCBI Taxonomy" id="1028745"/>
    <lineage>
        <taxon>Bacteria</taxon>
        <taxon>Pseudomonadati</taxon>
        <taxon>Bacteroidota</taxon>
        <taxon>Flavobacteriia</taxon>
        <taxon>Flavobacteriales</taxon>
        <taxon>Flavobacteriaceae</taxon>
    </lineage>
</organism>
<dbReference type="InterPro" id="IPR046733">
    <property type="entry name" value="DUF6625"/>
</dbReference>
<reference evidence="1" key="1">
    <citation type="journal article" date="2013" name="Int. J. Syst. Evol. Microbiol.">
        <title>Aestuariibaculum suncheonense gen. nov., sp. nov., a marine bacterium of the family Flavobacteriaceae isolated from a tidal flat and emended descriptions of the genera Gaetbulibacter and Tamlana.</title>
        <authorList>
            <person name="Jeong S.H."/>
            <person name="Park M.S."/>
            <person name="Jin H.M."/>
            <person name="Lee K."/>
            <person name="Park W."/>
            <person name="Jeon C.O."/>
        </authorList>
    </citation>
    <scope>NUCLEOTIDE SEQUENCE</scope>
    <source>
        <strain evidence="1">SC17</strain>
    </source>
</reference>
<evidence type="ECO:0000313" key="1">
    <source>
        <dbReference type="EMBL" id="MBD0837028.1"/>
    </source>
</evidence>
<dbReference type="AlphaFoldDB" id="A0A8J6UC81"/>
<dbReference type="EMBL" id="JACVXC010000010">
    <property type="protein sequence ID" value="MBD0837028.1"/>
    <property type="molecule type" value="Genomic_DNA"/>
</dbReference>
<sequence length="303" mass="36547">MKIAFIVPYFGKIPVWFSTFLISCERNPSIDWLVFTNCDFPEKKPNNVLFFKSSLQELQLFASIKMNFEVALNNTRKLCDLKPAYGDVFDNYLVTYDFWGFCDVDIVWGDIRKFITDDMLEDYDIITTLKGMISGHFSLLKNTKSLVNLYRKEGLYEVIFKDSEHRRFDEVGFSKIVKNDRLKVYWKDEIIENGIESEAHQEYYLDRWLWDDGKIVNTKTKKEFMYLHFINWKRTMSYNEVKYSEPLPNQFFISYNGMHFERHSMFAHVLNTIKNVFNGYYVRMERKLYVRKFNKFIVKFKRN</sequence>
<proteinExistence type="predicted"/>
<name>A0A8J6UC81_9FLAO</name>
<dbReference type="PROSITE" id="PS51257">
    <property type="entry name" value="PROKAR_LIPOPROTEIN"/>
    <property type="match status" value="1"/>
</dbReference>
<dbReference type="RefSeq" id="WP_188217522.1">
    <property type="nucleotide sequence ID" value="NZ_BAABGH010000002.1"/>
</dbReference>
<gene>
    <name evidence="1" type="ORF">ICJ84_16460</name>
</gene>
<dbReference type="Pfam" id="PF20330">
    <property type="entry name" value="DUF6625"/>
    <property type="match status" value="1"/>
</dbReference>
<accession>A0A8J6UC81</accession>
<keyword evidence="2" id="KW-1185">Reference proteome</keyword>
<reference evidence="1" key="2">
    <citation type="submission" date="2020-09" db="EMBL/GenBank/DDBJ databases">
        <authorList>
            <person name="Wu Z."/>
        </authorList>
    </citation>
    <scope>NUCLEOTIDE SEQUENCE</scope>
    <source>
        <strain evidence="1">SC17</strain>
    </source>
</reference>
<evidence type="ECO:0000313" key="2">
    <source>
        <dbReference type="Proteomes" id="UP000602057"/>
    </source>
</evidence>
<dbReference type="Proteomes" id="UP000602057">
    <property type="component" value="Unassembled WGS sequence"/>
</dbReference>